<name>A0A0K0D131_ANGCA</name>
<dbReference type="STRING" id="6313.A0A0K0D131"/>
<evidence type="ECO:0000313" key="2">
    <source>
        <dbReference type="WBParaSite" id="ACAC_0000377601-mRNA-1"/>
    </source>
</evidence>
<dbReference type="WBParaSite" id="ACAC_0000377601-mRNA-1">
    <property type="protein sequence ID" value="ACAC_0000377601-mRNA-1"/>
    <property type="gene ID" value="ACAC_0000377601"/>
</dbReference>
<dbReference type="Proteomes" id="UP000035642">
    <property type="component" value="Unassembled WGS sequence"/>
</dbReference>
<reference evidence="2" key="2">
    <citation type="submission" date="2017-02" db="UniProtKB">
        <authorList>
            <consortium name="WormBaseParasite"/>
        </authorList>
    </citation>
    <scope>IDENTIFICATION</scope>
</reference>
<evidence type="ECO:0000313" key="1">
    <source>
        <dbReference type="Proteomes" id="UP000035642"/>
    </source>
</evidence>
<sequence length="128" mass="14752">MTTLIPGDLPDHVREMMARTRKNPISLFLEMYVNVFKITPEVLFEIVPGEDKGSLLFVTSVQIGDTLLKGSPHRTKKISKLDCFVKGIKILCGKFSMEITNSAQDLQFKQDTTFFELLRMHTYSKFYR</sequence>
<proteinExistence type="predicted"/>
<organism evidence="1 2">
    <name type="scientific">Angiostrongylus cantonensis</name>
    <name type="common">Rat lungworm</name>
    <dbReference type="NCBI Taxonomy" id="6313"/>
    <lineage>
        <taxon>Eukaryota</taxon>
        <taxon>Metazoa</taxon>
        <taxon>Ecdysozoa</taxon>
        <taxon>Nematoda</taxon>
        <taxon>Chromadorea</taxon>
        <taxon>Rhabditida</taxon>
        <taxon>Rhabditina</taxon>
        <taxon>Rhabditomorpha</taxon>
        <taxon>Strongyloidea</taxon>
        <taxon>Metastrongylidae</taxon>
        <taxon>Angiostrongylus</taxon>
    </lineage>
</organism>
<keyword evidence="1" id="KW-1185">Reference proteome</keyword>
<protein>
    <submittedName>
        <fullName evidence="2">HU-CCDC81_euk_2 domain-containing protein</fullName>
    </submittedName>
</protein>
<accession>A0A0K0D131</accession>
<reference evidence="1" key="1">
    <citation type="submission" date="2012-09" db="EMBL/GenBank/DDBJ databases">
        <authorList>
            <person name="Martin A.A."/>
        </authorList>
    </citation>
    <scope>NUCLEOTIDE SEQUENCE</scope>
</reference>
<dbReference type="AlphaFoldDB" id="A0A0K0D131"/>